<dbReference type="Proteomes" id="UP000574390">
    <property type="component" value="Unassembled WGS sequence"/>
</dbReference>
<dbReference type="EMBL" id="JABANM010000815">
    <property type="protein sequence ID" value="KAF4755316.1"/>
    <property type="molecule type" value="Genomic_DNA"/>
</dbReference>
<accession>A0A7J6UDY8</accession>
<dbReference type="SUPFAM" id="SSF54928">
    <property type="entry name" value="RNA-binding domain, RBD"/>
    <property type="match status" value="1"/>
</dbReference>
<dbReference type="Pfam" id="PF04059">
    <property type="entry name" value="RRM_2"/>
    <property type="match status" value="1"/>
</dbReference>
<gene>
    <name evidence="2" type="ORF">FOZ62_018198</name>
</gene>
<dbReference type="InterPro" id="IPR035979">
    <property type="entry name" value="RBD_domain_sf"/>
</dbReference>
<feature type="domain" description="Mei2-like C-terminal RNA recognition motif" evidence="1">
    <location>
        <begin position="372"/>
        <end position="433"/>
    </location>
</feature>
<evidence type="ECO:0000259" key="1">
    <source>
        <dbReference type="Pfam" id="PF04059"/>
    </source>
</evidence>
<dbReference type="InterPro" id="IPR007201">
    <property type="entry name" value="Mei2-like_Rrm_C"/>
</dbReference>
<evidence type="ECO:0000313" key="3">
    <source>
        <dbReference type="Proteomes" id="UP000574390"/>
    </source>
</evidence>
<dbReference type="AlphaFoldDB" id="A0A7J6UDY8"/>
<proteinExistence type="predicted"/>
<organism evidence="2 3">
    <name type="scientific">Perkinsus olseni</name>
    <name type="common">Perkinsus atlanticus</name>
    <dbReference type="NCBI Taxonomy" id="32597"/>
    <lineage>
        <taxon>Eukaryota</taxon>
        <taxon>Sar</taxon>
        <taxon>Alveolata</taxon>
        <taxon>Perkinsozoa</taxon>
        <taxon>Perkinsea</taxon>
        <taxon>Perkinsida</taxon>
        <taxon>Perkinsidae</taxon>
        <taxon>Perkinsus</taxon>
    </lineage>
</organism>
<name>A0A7J6UDY8_PEROL</name>
<comment type="caution">
    <text evidence="2">The sequence shown here is derived from an EMBL/GenBank/DDBJ whole genome shotgun (WGS) entry which is preliminary data.</text>
</comment>
<reference evidence="2 3" key="1">
    <citation type="submission" date="2020-04" db="EMBL/GenBank/DDBJ databases">
        <title>Perkinsus olseni comparative genomics.</title>
        <authorList>
            <person name="Bogema D.R."/>
        </authorList>
    </citation>
    <scope>NUCLEOTIDE SEQUENCE [LARGE SCALE GENOMIC DNA]</scope>
    <source>
        <strain evidence="2">ATCC PRA-205</strain>
    </source>
</reference>
<sequence length="482" mass="55320">MDTAKLVDGLKYRLFVLTHHVEVPQDHRFADLLRAFLLGMKWESYDYEYMCRLFPHARNRNTDYSVCLAVAKGFAKIQDLPDYVYSIMYCNLSETPQNISWISLKNDHYSRVFLEVCSPTCKPYRYGMNRETYEAYKVATNPENRGNFLEAWLSFVLPQLNDWGSCIMLYVLMMRFQDGSAAVREVALNLKSSSVDGTSLKTVRDPAEQDPEGLMWDSQVRHTIVNLFKEGVLVPQRSWWLRWLWRSFHGVGSAIDVRAVPSFNAAKLDVSRSQGFRLARWFGELIGFFLMCESCHGGFRIETFDAAAPLDFSLQQPLQLPPAHVPEPTELEPLMDRMLVDVKVVYSHLPPLCPLLGVLKDVRMREAAGEELRNVPSRYTQGELMQEISFVGFEGKFDFFYLPLDRVSMANAGNCFINFTTAEDVSEFFDFFTTHPLRLHQEAGFGGVLGFWSWQIWRPPFTKDDKDGKGISLSIGFTGAVR</sequence>
<evidence type="ECO:0000313" key="2">
    <source>
        <dbReference type="EMBL" id="KAF4755316.1"/>
    </source>
</evidence>
<dbReference type="GO" id="GO:0003676">
    <property type="term" value="F:nucleic acid binding"/>
    <property type="evidence" value="ECO:0007669"/>
    <property type="project" value="InterPro"/>
</dbReference>
<protein>
    <recommendedName>
        <fullName evidence="1">Mei2-like C-terminal RNA recognition motif domain-containing protein</fullName>
    </recommendedName>
</protein>